<evidence type="ECO:0000259" key="10">
    <source>
        <dbReference type="PROSITE" id="PS51332"/>
    </source>
</evidence>
<dbReference type="GO" id="GO:0031419">
    <property type="term" value="F:cobalamin binding"/>
    <property type="evidence" value="ECO:0007669"/>
    <property type="project" value="UniProtKB-KW"/>
</dbReference>
<dbReference type="Gene3D" id="3.20.20.240">
    <property type="entry name" value="Methylmalonyl-CoA mutase"/>
    <property type="match status" value="1"/>
</dbReference>
<evidence type="ECO:0000256" key="5">
    <source>
        <dbReference type="ARBA" id="ARBA00022628"/>
    </source>
</evidence>
<dbReference type="InterPro" id="IPR016176">
    <property type="entry name" value="Cbl-dep_enz_cat"/>
</dbReference>
<dbReference type="NCBIfam" id="TIGR00640">
    <property type="entry name" value="acid_CoA_mut_C"/>
    <property type="match status" value="1"/>
</dbReference>
<dbReference type="NCBIfam" id="TIGR00641">
    <property type="entry name" value="acid_CoA_mut_N"/>
    <property type="match status" value="1"/>
</dbReference>
<evidence type="ECO:0000256" key="9">
    <source>
        <dbReference type="SAM" id="MobiDB-lite"/>
    </source>
</evidence>
<dbReference type="GO" id="GO:0046872">
    <property type="term" value="F:metal ion binding"/>
    <property type="evidence" value="ECO:0007669"/>
    <property type="project" value="UniProtKB-KW"/>
</dbReference>
<dbReference type="PROSITE" id="PS51332">
    <property type="entry name" value="B12_BINDING"/>
    <property type="match status" value="1"/>
</dbReference>
<dbReference type="GO" id="GO:0019678">
    <property type="term" value="P:propionate metabolic process, methylmalonyl pathway"/>
    <property type="evidence" value="ECO:0007669"/>
    <property type="project" value="TreeGrafter"/>
</dbReference>
<dbReference type="SUPFAM" id="SSF51703">
    <property type="entry name" value="Cobalamin (vitamin B12)-dependent enzymes"/>
    <property type="match status" value="1"/>
</dbReference>
<name>A0A7W3P8D1_9ACTN</name>
<evidence type="ECO:0000256" key="1">
    <source>
        <dbReference type="ARBA" id="ARBA00001922"/>
    </source>
</evidence>
<protein>
    <recommendedName>
        <fullName evidence="4">methylmalonyl-CoA mutase</fullName>
        <ecNumber evidence="4">5.4.99.2</ecNumber>
    </recommendedName>
</protein>
<dbReference type="CDD" id="cd02071">
    <property type="entry name" value="MM_CoA_mut_B12_BD"/>
    <property type="match status" value="1"/>
</dbReference>
<evidence type="ECO:0000256" key="3">
    <source>
        <dbReference type="ARBA" id="ARBA00011870"/>
    </source>
</evidence>
<dbReference type="InterPro" id="IPR006099">
    <property type="entry name" value="MeMalonylCoA_mutase_a/b_cat"/>
</dbReference>
<keyword evidence="6" id="KW-0479">Metal-binding</keyword>
<feature type="region of interest" description="Disordered" evidence="9">
    <location>
        <begin position="1"/>
        <end position="32"/>
    </location>
</feature>
<sequence>MTIPKSFSGLPLGFETGAGAPSSTNDGSGQAWTSPEGIDILPVYGPEHLEGLDALDTFPGLSPFLRGPYPTMYTTQPWTIRQYAGFSTAEESNAFYRRNLAAGQKGLSVAFDLATHRGYDSDHPRVRGDVGMAGVAIDSIYDTRTLFDGIPLDEMSVSMTMNGAVLPVLALYIAAAEEQGVKPEQLAGTIQNDILKEFMVRNTYIYPPAPSMRIISDIFSYTAAKMPRFNSISISGYHIQEAGATADLELAYTLADGVEYIRAGLDTGMTIDQFAPRLSFFWAIGMNFFMEVAKMRAARALWARLVRDFEPQNPKSLSLRTHSQTSGWSLTAQDVFNNVGRTAIEAMAATQGHTQSLHTNALDEAIALPTDFSARIARNTQLMLQQESGTTGTIDPWAGSYYVERLTHDLAERAWAHIQEAEQAGGMAKAIEQGIPKMRIEEAAARTQARIDSGTQKVIGVNTYRLAAEDKLEVLKVDNDDVYRQQVAKLERLRAERNDDDVRRALEALTNSADRGAVSTGSTTGASLDGNLLALAVDAARAKATVGEISDALEKVYGRHQATIRTISGVFRDEAGSAGSTLVQQVLDATDEFAEAEGRRPRILVAKMGQDGHDRGQKVVVSAFADMGFDVDVGPLFSTPEEVAQQAVDADVHIVGVSSLAAGHLTLLPALKAALEEQGRPDIMVVIGGVIPPDDVPTLQEMGAAAVFLPGTVIAESALDLLAKLREQLRH</sequence>
<keyword evidence="5" id="KW-0846">Cobalamin</keyword>
<dbReference type="InterPro" id="IPR036724">
    <property type="entry name" value="Cobalamin-bd_sf"/>
</dbReference>
<dbReference type="InterPro" id="IPR006159">
    <property type="entry name" value="Acid_CoA_mut_C"/>
</dbReference>
<dbReference type="CDD" id="cd03679">
    <property type="entry name" value="MM_CoA_mutase_alpha_like"/>
    <property type="match status" value="1"/>
</dbReference>
<reference evidence="11 12" key="1">
    <citation type="submission" date="2020-07" db="EMBL/GenBank/DDBJ databases">
        <title>Sequencing the genomes of 1000 actinobacteria strains.</title>
        <authorList>
            <person name="Klenk H.-P."/>
        </authorList>
    </citation>
    <scope>NUCLEOTIDE SEQUENCE [LARGE SCALE GENOMIC DNA]</scope>
    <source>
        <strain evidence="11 12">DSM 21349</strain>
    </source>
</reference>
<evidence type="ECO:0000256" key="8">
    <source>
        <dbReference type="ARBA" id="ARBA00023285"/>
    </source>
</evidence>
<dbReference type="Proteomes" id="UP000580910">
    <property type="component" value="Unassembled WGS sequence"/>
</dbReference>
<dbReference type="AlphaFoldDB" id="A0A7W3P8D1"/>
<keyword evidence="12" id="KW-1185">Reference proteome</keyword>
<dbReference type="SUPFAM" id="SSF52242">
    <property type="entry name" value="Cobalamin (vitamin B12)-binding domain"/>
    <property type="match status" value="1"/>
</dbReference>
<comment type="similarity">
    <text evidence="2">Belongs to the methylmalonyl-CoA mutase family.</text>
</comment>
<dbReference type="NCBIfam" id="NF006944">
    <property type="entry name" value="PRK09426.1"/>
    <property type="match status" value="1"/>
</dbReference>
<dbReference type="InterPro" id="IPR006158">
    <property type="entry name" value="Cobalamin-bd"/>
</dbReference>
<evidence type="ECO:0000256" key="6">
    <source>
        <dbReference type="ARBA" id="ARBA00022723"/>
    </source>
</evidence>
<evidence type="ECO:0000256" key="7">
    <source>
        <dbReference type="ARBA" id="ARBA00023235"/>
    </source>
</evidence>
<comment type="cofactor">
    <cofactor evidence="1">
        <name>adenosylcob(III)alamin</name>
        <dbReference type="ChEBI" id="CHEBI:18408"/>
    </cofactor>
</comment>
<comment type="subunit">
    <text evidence="3">Heterodimer of an alpha and a beta chain.</text>
</comment>
<evidence type="ECO:0000313" key="12">
    <source>
        <dbReference type="Proteomes" id="UP000580910"/>
    </source>
</evidence>
<dbReference type="Gene3D" id="3.40.50.280">
    <property type="entry name" value="Cobalamin-binding domain"/>
    <property type="match status" value="1"/>
</dbReference>
<dbReference type="EMBL" id="JACGXA010000001">
    <property type="protein sequence ID" value="MBA8802256.1"/>
    <property type="molecule type" value="Genomic_DNA"/>
</dbReference>
<feature type="compositionally biased region" description="Polar residues" evidence="9">
    <location>
        <begin position="21"/>
        <end position="32"/>
    </location>
</feature>
<evidence type="ECO:0000256" key="2">
    <source>
        <dbReference type="ARBA" id="ARBA00008465"/>
    </source>
</evidence>
<dbReference type="FunFam" id="3.20.20.240:FF:000001">
    <property type="entry name" value="Probable methylmalonyl-coa mutase"/>
    <property type="match status" value="1"/>
</dbReference>
<keyword evidence="7 11" id="KW-0413">Isomerase</keyword>
<keyword evidence="8" id="KW-0170">Cobalt</keyword>
<dbReference type="GO" id="GO:0004494">
    <property type="term" value="F:methylmalonyl-CoA mutase activity"/>
    <property type="evidence" value="ECO:0007669"/>
    <property type="project" value="UniProtKB-EC"/>
</dbReference>
<feature type="domain" description="B12-binding" evidence="10">
    <location>
        <begin position="600"/>
        <end position="731"/>
    </location>
</feature>
<dbReference type="GO" id="GO:0005737">
    <property type="term" value="C:cytoplasm"/>
    <property type="evidence" value="ECO:0007669"/>
    <property type="project" value="TreeGrafter"/>
</dbReference>
<dbReference type="Pfam" id="PF02310">
    <property type="entry name" value="B12-binding"/>
    <property type="match status" value="1"/>
</dbReference>
<dbReference type="PANTHER" id="PTHR48101">
    <property type="entry name" value="METHYLMALONYL-COA MUTASE, MITOCHONDRIAL-RELATED"/>
    <property type="match status" value="1"/>
</dbReference>
<comment type="caution">
    <text evidence="11">The sequence shown here is derived from an EMBL/GenBank/DDBJ whole genome shotgun (WGS) entry which is preliminary data.</text>
</comment>
<dbReference type="PANTHER" id="PTHR48101:SF4">
    <property type="entry name" value="METHYLMALONYL-COA MUTASE, MITOCHONDRIAL"/>
    <property type="match status" value="1"/>
</dbReference>
<proteinExistence type="inferred from homology"/>
<gene>
    <name evidence="11" type="ORF">FB382_000547</name>
</gene>
<dbReference type="EC" id="5.4.99.2" evidence="4"/>
<evidence type="ECO:0000256" key="4">
    <source>
        <dbReference type="ARBA" id="ARBA00012398"/>
    </source>
</evidence>
<organism evidence="11 12">
    <name type="scientific">Nocardioides ginsengisegetis</name>
    <dbReference type="NCBI Taxonomy" id="661491"/>
    <lineage>
        <taxon>Bacteria</taxon>
        <taxon>Bacillati</taxon>
        <taxon>Actinomycetota</taxon>
        <taxon>Actinomycetes</taxon>
        <taxon>Propionibacteriales</taxon>
        <taxon>Nocardioidaceae</taxon>
        <taxon>Nocardioides</taxon>
    </lineage>
</organism>
<dbReference type="InterPro" id="IPR006098">
    <property type="entry name" value="MMCoA_mutase_a_cat"/>
</dbReference>
<accession>A0A7W3P8D1</accession>
<dbReference type="Pfam" id="PF01642">
    <property type="entry name" value="MM_CoA_mutase"/>
    <property type="match status" value="1"/>
</dbReference>
<evidence type="ECO:0000313" key="11">
    <source>
        <dbReference type="EMBL" id="MBA8802256.1"/>
    </source>
</evidence>